<evidence type="ECO:0000313" key="1">
    <source>
        <dbReference type="EMBL" id="CCH55876.1"/>
    </source>
</evidence>
<proteinExistence type="predicted"/>
<evidence type="ECO:0000313" key="2">
    <source>
        <dbReference type="Proteomes" id="UP000009309"/>
    </source>
</evidence>
<organism evidence="1 2">
    <name type="scientific">Fibrisoma limi BUZ 3</name>
    <dbReference type="NCBI Taxonomy" id="1185876"/>
    <lineage>
        <taxon>Bacteria</taxon>
        <taxon>Pseudomonadati</taxon>
        <taxon>Bacteroidota</taxon>
        <taxon>Cytophagia</taxon>
        <taxon>Cytophagales</taxon>
        <taxon>Spirosomataceae</taxon>
        <taxon>Fibrisoma</taxon>
    </lineage>
</organism>
<dbReference type="EMBL" id="CAIT01000009">
    <property type="protein sequence ID" value="CCH55876.1"/>
    <property type="molecule type" value="Genomic_DNA"/>
</dbReference>
<dbReference type="AlphaFoldDB" id="I2GPP8"/>
<protein>
    <submittedName>
        <fullName evidence="1">Uncharacterized protein</fullName>
    </submittedName>
</protein>
<accession>I2GPP8</accession>
<gene>
    <name evidence="1" type="ORF">BN8_05173</name>
</gene>
<dbReference type="eggNOG" id="ENOG502ZMHA">
    <property type="taxonomic scope" value="Bacteria"/>
</dbReference>
<sequence length="38" mass="4223">MGHVLWTHVRPANVADGKAGVVCWEEDEHVNPLLDDLV</sequence>
<name>I2GPP8_9BACT</name>
<comment type="caution">
    <text evidence="1">The sequence shown here is derived from an EMBL/GenBank/DDBJ whole genome shotgun (WGS) entry which is preliminary data.</text>
</comment>
<reference evidence="1 2" key="1">
    <citation type="journal article" date="2012" name="J. Bacteriol.">
        <title>Genome Sequence of the Filamentous Bacterium Fibrisoma limi BUZ 3T.</title>
        <authorList>
            <person name="Filippini M."/>
            <person name="Qi W."/>
            <person name="Jaenicke S."/>
            <person name="Goesmann A."/>
            <person name="Smits T.H."/>
            <person name="Bagheri H.C."/>
        </authorList>
    </citation>
    <scope>NUCLEOTIDE SEQUENCE [LARGE SCALE GENOMIC DNA]</scope>
    <source>
        <strain evidence="2">BUZ 3T</strain>
    </source>
</reference>
<dbReference type="Proteomes" id="UP000009309">
    <property type="component" value="Unassembled WGS sequence"/>
</dbReference>
<keyword evidence="2" id="KW-1185">Reference proteome</keyword>